<feature type="compositionally biased region" description="Pro residues" evidence="1">
    <location>
        <begin position="68"/>
        <end position="77"/>
    </location>
</feature>
<reference evidence="2" key="1">
    <citation type="submission" date="2018-05" db="EMBL/GenBank/DDBJ databases">
        <authorList>
            <person name="Lanie J.A."/>
            <person name="Ng W.-L."/>
            <person name="Kazmierczak K.M."/>
            <person name="Andrzejewski T.M."/>
            <person name="Davidsen T.M."/>
            <person name="Wayne K.J."/>
            <person name="Tettelin H."/>
            <person name="Glass J.I."/>
            <person name="Rusch D."/>
            <person name="Podicherti R."/>
            <person name="Tsui H.-C.T."/>
            <person name="Winkler M.E."/>
        </authorList>
    </citation>
    <scope>NUCLEOTIDE SEQUENCE</scope>
</reference>
<feature type="non-terminal residue" evidence="2">
    <location>
        <position position="77"/>
    </location>
</feature>
<proteinExistence type="predicted"/>
<feature type="region of interest" description="Disordered" evidence="1">
    <location>
        <begin position="1"/>
        <end position="77"/>
    </location>
</feature>
<accession>A0A382EXC6</accession>
<dbReference type="AlphaFoldDB" id="A0A382EXC6"/>
<feature type="compositionally biased region" description="Basic residues" evidence="1">
    <location>
        <begin position="15"/>
        <end position="36"/>
    </location>
</feature>
<evidence type="ECO:0000256" key="1">
    <source>
        <dbReference type="SAM" id="MobiDB-lite"/>
    </source>
</evidence>
<name>A0A382EXC6_9ZZZZ</name>
<organism evidence="2">
    <name type="scientific">marine metagenome</name>
    <dbReference type="NCBI Taxonomy" id="408172"/>
    <lineage>
        <taxon>unclassified sequences</taxon>
        <taxon>metagenomes</taxon>
        <taxon>ecological metagenomes</taxon>
    </lineage>
</organism>
<protein>
    <submittedName>
        <fullName evidence="2">Uncharacterized protein</fullName>
    </submittedName>
</protein>
<evidence type="ECO:0000313" key="2">
    <source>
        <dbReference type="EMBL" id="SVB55089.1"/>
    </source>
</evidence>
<sequence length="77" mass="8994">RGRHAAGDPQTSASARHRHRRIDRAVRARQHRRGHWQKQGALLRHRAGGNSRRKILHDARSRRVLRPQVPPQTPRQV</sequence>
<feature type="non-terminal residue" evidence="2">
    <location>
        <position position="1"/>
    </location>
</feature>
<dbReference type="EMBL" id="UINC01046718">
    <property type="protein sequence ID" value="SVB55089.1"/>
    <property type="molecule type" value="Genomic_DNA"/>
</dbReference>
<feature type="compositionally biased region" description="Basic residues" evidence="1">
    <location>
        <begin position="43"/>
        <end position="55"/>
    </location>
</feature>
<gene>
    <name evidence="2" type="ORF">METZ01_LOCUS207943</name>
</gene>